<dbReference type="InParanoid" id="A5DAA9"/>
<dbReference type="InterPro" id="IPR052369">
    <property type="entry name" value="UG_Glycosaminoglycan_Hydrolase"/>
</dbReference>
<evidence type="ECO:0000256" key="1">
    <source>
        <dbReference type="ARBA" id="ARBA00022801"/>
    </source>
</evidence>
<dbReference type="GO" id="GO:0000272">
    <property type="term" value="P:polysaccharide catabolic process"/>
    <property type="evidence" value="ECO:0007669"/>
    <property type="project" value="TreeGrafter"/>
</dbReference>
<dbReference type="PANTHER" id="PTHR36845:SF1">
    <property type="entry name" value="HYDROLASE, PUTATIVE (AFU_ORTHOLOGUE AFUA_7G05090)-RELATED"/>
    <property type="match status" value="1"/>
</dbReference>
<dbReference type="EMBL" id="CH408155">
    <property type="protein sequence ID" value="EDK36116.2"/>
    <property type="molecule type" value="Genomic_DNA"/>
</dbReference>
<protein>
    <recommendedName>
        <fullName evidence="5">Glucuronyl hydrolase</fullName>
    </recommendedName>
</protein>
<dbReference type="Gene3D" id="1.50.10.10">
    <property type="match status" value="1"/>
</dbReference>
<dbReference type="eggNOG" id="ENOG502S0YB">
    <property type="taxonomic scope" value="Eukaryota"/>
</dbReference>
<keyword evidence="4" id="KW-1185">Reference proteome</keyword>
<dbReference type="HOGENOM" id="CLU_027158_2_0_1"/>
<dbReference type="GO" id="GO:0052757">
    <property type="term" value="F:chondroitin hydrolase activity"/>
    <property type="evidence" value="ECO:0007669"/>
    <property type="project" value="TreeGrafter"/>
</dbReference>
<dbReference type="Proteomes" id="UP000001997">
    <property type="component" value="Unassembled WGS sequence"/>
</dbReference>
<dbReference type="PANTHER" id="PTHR36845">
    <property type="entry name" value="HYDROLASE, PUTATIVE (AFU_ORTHOLOGUE AFUA_7G05090)-RELATED"/>
    <property type="match status" value="1"/>
</dbReference>
<organism evidence="3 4">
    <name type="scientific">Meyerozyma guilliermondii (strain ATCC 6260 / CBS 566 / DSM 6381 / JCM 1539 / NBRC 10279 / NRRL Y-324)</name>
    <name type="common">Yeast</name>
    <name type="synonym">Candida guilliermondii</name>
    <dbReference type="NCBI Taxonomy" id="294746"/>
    <lineage>
        <taxon>Eukaryota</taxon>
        <taxon>Fungi</taxon>
        <taxon>Dikarya</taxon>
        <taxon>Ascomycota</taxon>
        <taxon>Saccharomycotina</taxon>
        <taxon>Pichiomycetes</taxon>
        <taxon>Debaryomycetaceae</taxon>
        <taxon>Meyerozyma</taxon>
    </lineage>
</organism>
<dbReference type="RefSeq" id="XP_001486837.2">
    <property type="nucleotide sequence ID" value="XM_001486787.1"/>
</dbReference>
<keyword evidence="1" id="KW-0378">Hydrolase</keyword>
<dbReference type="InterPro" id="IPR008928">
    <property type="entry name" value="6-hairpin_glycosidase_sf"/>
</dbReference>
<dbReference type="OMA" id="YRTLDFW"/>
<evidence type="ECO:0000313" key="3">
    <source>
        <dbReference type="EMBL" id="EDK36116.2"/>
    </source>
</evidence>
<gene>
    <name evidence="3" type="ORF">PGUG_00214</name>
</gene>
<reference evidence="3 4" key="1">
    <citation type="journal article" date="2009" name="Nature">
        <title>Evolution of pathogenicity and sexual reproduction in eight Candida genomes.</title>
        <authorList>
            <person name="Butler G."/>
            <person name="Rasmussen M.D."/>
            <person name="Lin M.F."/>
            <person name="Santos M.A."/>
            <person name="Sakthikumar S."/>
            <person name="Munro C.A."/>
            <person name="Rheinbay E."/>
            <person name="Grabherr M."/>
            <person name="Forche A."/>
            <person name="Reedy J.L."/>
            <person name="Agrafioti I."/>
            <person name="Arnaud M.B."/>
            <person name="Bates S."/>
            <person name="Brown A.J."/>
            <person name="Brunke S."/>
            <person name="Costanzo M.C."/>
            <person name="Fitzpatrick D.A."/>
            <person name="de Groot P.W."/>
            <person name="Harris D."/>
            <person name="Hoyer L.L."/>
            <person name="Hube B."/>
            <person name="Klis F.M."/>
            <person name="Kodira C."/>
            <person name="Lennard N."/>
            <person name="Logue M.E."/>
            <person name="Martin R."/>
            <person name="Neiman A.M."/>
            <person name="Nikolaou E."/>
            <person name="Quail M.A."/>
            <person name="Quinn J."/>
            <person name="Santos M.C."/>
            <person name="Schmitzberger F.F."/>
            <person name="Sherlock G."/>
            <person name="Shah P."/>
            <person name="Silverstein K.A."/>
            <person name="Skrzypek M.S."/>
            <person name="Soll D."/>
            <person name="Staggs R."/>
            <person name="Stansfield I."/>
            <person name="Stumpf M.P."/>
            <person name="Sudbery P.E."/>
            <person name="Srikantha T."/>
            <person name="Zeng Q."/>
            <person name="Berman J."/>
            <person name="Berriman M."/>
            <person name="Heitman J."/>
            <person name="Gow N.A."/>
            <person name="Lorenz M.C."/>
            <person name="Birren B.W."/>
            <person name="Kellis M."/>
            <person name="Cuomo C.A."/>
        </authorList>
    </citation>
    <scope>NUCLEOTIDE SEQUENCE [LARGE SCALE GENOMIC DNA]</scope>
    <source>
        <strain evidence="4">ATCC 6260 / CBS 566 / DSM 6381 / JCM 1539 / NBRC 10279 / NRRL Y-324</strain>
    </source>
</reference>
<accession>A5DAA9</accession>
<evidence type="ECO:0000256" key="2">
    <source>
        <dbReference type="ARBA" id="ARBA00038358"/>
    </source>
</evidence>
<dbReference type="AlphaFoldDB" id="A5DAA9"/>
<dbReference type="OrthoDB" id="2317065at2759"/>
<comment type="similarity">
    <text evidence="2">Belongs to the glycosyl hydrolase 88 family.</text>
</comment>
<evidence type="ECO:0000313" key="4">
    <source>
        <dbReference type="Proteomes" id="UP000001997"/>
    </source>
</evidence>
<dbReference type="GeneID" id="5129438"/>
<name>A5DAA9_PICGU</name>
<dbReference type="KEGG" id="pgu:PGUG_00214"/>
<dbReference type="InterPro" id="IPR012341">
    <property type="entry name" value="6hp_glycosidase-like_sf"/>
</dbReference>
<dbReference type="SUPFAM" id="SSF48208">
    <property type="entry name" value="Six-hairpin glycosidases"/>
    <property type="match status" value="1"/>
</dbReference>
<dbReference type="VEuPathDB" id="FungiDB:PGUG_00214"/>
<sequence>MSDFRELKQKLYSESVVAKIWGVASSKLNDANPPTEMPEYSFFDDKGYTYRDMEYWTCGFFPGSLYALRERSVKYSDSFPGSKLHPLKLEHAAKWWAESLKIEAPRTDTHDLGFIIAPVFIREHELTGSKESLDILVTAANALASRFDETVGCIRSWDTAVNKRYNYSDTQKDYLVIIDNMCNLDLLYYVAKKTGDLRLSSIATRHAETTLKHHFREDWSCYHVLNYNKRNGEVIAKFTNQGFADESAWSRGQSWAVMGYADAYAFTKQKKFLDAAISLADYFLGQLPEDGVPAWDFKAPNKEVRDVSAGMIASLGMLSIYESTKDKKYLDSALKLIDNCTRFAYNEESKLHEGGKVTLGNFDTILHASTINNNPDAPKQLANHGLVYADYYFLTIGNKLLDLEVFN</sequence>
<proteinExistence type="inferred from homology"/>
<evidence type="ECO:0008006" key="5">
    <source>
        <dbReference type="Google" id="ProtNLM"/>
    </source>
</evidence>